<feature type="compositionally biased region" description="Pro residues" evidence="1">
    <location>
        <begin position="538"/>
        <end position="549"/>
    </location>
</feature>
<feature type="region of interest" description="Disordered" evidence="1">
    <location>
        <begin position="668"/>
        <end position="688"/>
    </location>
</feature>
<evidence type="ECO:0000259" key="2">
    <source>
        <dbReference type="PROSITE" id="PS00028"/>
    </source>
</evidence>
<evidence type="ECO:0000313" key="3">
    <source>
        <dbReference type="EMBL" id="KAK8768835.1"/>
    </source>
</evidence>
<feature type="compositionally biased region" description="Low complexity" evidence="1">
    <location>
        <begin position="2539"/>
        <end position="2561"/>
    </location>
</feature>
<feature type="region of interest" description="Disordered" evidence="1">
    <location>
        <begin position="1385"/>
        <end position="1430"/>
    </location>
</feature>
<feature type="compositionally biased region" description="Low complexity" evidence="1">
    <location>
        <begin position="634"/>
        <end position="650"/>
    </location>
</feature>
<reference evidence="3 4" key="1">
    <citation type="journal article" date="2023" name="Arcadia Sci">
        <title>De novo assembly of a long-read Amblyomma americanum tick genome.</title>
        <authorList>
            <person name="Chou S."/>
            <person name="Poskanzer K.E."/>
            <person name="Rollins M."/>
            <person name="Thuy-Boun P.S."/>
        </authorList>
    </citation>
    <scope>NUCLEOTIDE SEQUENCE [LARGE SCALE GENOMIC DNA]</scope>
    <source>
        <strain evidence="3">F_SG_1</strain>
        <tissue evidence="3">Salivary glands</tissue>
    </source>
</reference>
<evidence type="ECO:0000313" key="4">
    <source>
        <dbReference type="Proteomes" id="UP001321473"/>
    </source>
</evidence>
<keyword evidence="4" id="KW-1185">Reference proteome</keyword>
<feature type="compositionally biased region" description="Low complexity" evidence="1">
    <location>
        <begin position="259"/>
        <end position="289"/>
    </location>
</feature>
<accession>A0AAQ4E295</accession>
<dbReference type="PROSITE" id="PS00028">
    <property type="entry name" value="ZINC_FINGER_C2H2_1"/>
    <property type="match status" value="1"/>
</dbReference>
<feature type="region of interest" description="Disordered" evidence="1">
    <location>
        <begin position="212"/>
        <end position="333"/>
    </location>
</feature>
<name>A0AAQ4E295_AMBAM</name>
<feature type="region of interest" description="Disordered" evidence="1">
    <location>
        <begin position="457"/>
        <end position="485"/>
    </location>
</feature>
<feature type="compositionally biased region" description="Polar residues" evidence="1">
    <location>
        <begin position="2502"/>
        <end position="2516"/>
    </location>
</feature>
<feature type="compositionally biased region" description="Low complexity" evidence="1">
    <location>
        <begin position="85"/>
        <end position="108"/>
    </location>
</feature>
<feature type="domain" description="C2H2-type" evidence="2">
    <location>
        <begin position="2752"/>
        <end position="2773"/>
    </location>
</feature>
<feature type="region of interest" description="Disordered" evidence="1">
    <location>
        <begin position="1224"/>
        <end position="1257"/>
    </location>
</feature>
<evidence type="ECO:0000256" key="1">
    <source>
        <dbReference type="SAM" id="MobiDB-lite"/>
    </source>
</evidence>
<feature type="region of interest" description="Disordered" evidence="1">
    <location>
        <begin position="588"/>
        <end position="655"/>
    </location>
</feature>
<feature type="region of interest" description="Disordered" evidence="1">
    <location>
        <begin position="1764"/>
        <end position="1787"/>
    </location>
</feature>
<feature type="region of interest" description="Disordered" evidence="1">
    <location>
        <begin position="1844"/>
        <end position="1943"/>
    </location>
</feature>
<feature type="region of interest" description="Disordered" evidence="1">
    <location>
        <begin position="528"/>
        <end position="552"/>
    </location>
</feature>
<proteinExistence type="predicted"/>
<dbReference type="Proteomes" id="UP001321473">
    <property type="component" value="Unassembled WGS sequence"/>
</dbReference>
<feature type="region of interest" description="Disordered" evidence="1">
    <location>
        <begin position="2074"/>
        <end position="2095"/>
    </location>
</feature>
<feature type="region of interest" description="Disordered" evidence="1">
    <location>
        <begin position="364"/>
        <end position="414"/>
    </location>
</feature>
<feature type="compositionally biased region" description="Low complexity" evidence="1">
    <location>
        <begin position="1728"/>
        <end position="1739"/>
    </location>
</feature>
<feature type="compositionally biased region" description="Low complexity" evidence="1">
    <location>
        <begin position="457"/>
        <end position="472"/>
    </location>
</feature>
<feature type="compositionally biased region" description="Basic and acidic residues" evidence="1">
    <location>
        <begin position="1314"/>
        <end position="1331"/>
    </location>
</feature>
<feature type="compositionally biased region" description="Basic and acidic residues" evidence="1">
    <location>
        <begin position="2686"/>
        <end position="2698"/>
    </location>
</feature>
<feature type="compositionally biased region" description="Basic residues" evidence="1">
    <location>
        <begin position="2625"/>
        <end position="2636"/>
    </location>
</feature>
<feature type="compositionally biased region" description="Polar residues" evidence="1">
    <location>
        <begin position="1407"/>
        <end position="1421"/>
    </location>
</feature>
<feature type="compositionally biased region" description="Basic and acidic residues" evidence="1">
    <location>
        <begin position="1931"/>
        <end position="1943"/>
    </location>
</feature>
<feature type="compositionally biased region" description="Polar residues" evidence="1">
    <location>
        <begin position="1863"/>
        <end position="1874"/>
    </location>
</feature>
<comment type="caution">
    <text evidence="3">The sequence shown here is derived from an EMBL/GenBank/DDBJ whole genome shotgun (WGS) entry which is preliminary data.</text>
</comment>
<feature type="region of interest" description="Disordered" evidence="1">
    <location>
        <begin position="85"/>
        <end position="126"/>
    </location>
</feature>
<feature type="region of interest" description="Disordered" evidence="1">
    <location>
        <begin position="2175"/>
        <end position="2230"/>
    </location>
</feature>
<feature type="region of interest" description="Disordered" evidence="1">
    <location>
        <begin position="2313"/>
        <end position="2336"/>
    </location>
</feature>
<organism evidence="3 4">
    <name type="scientific">Amblyomma americanum</name>
    <name type="common">Lone star tick</name>
    <dbReference type="NCBI Taxonomy" id="6943"/>
    <lineage>
        <taxon>Eukaryota</taxon>
        <taxon>Metazoa</taxon>
        <taxon>Ecdysozoa</taxon>
        <taxon>Arthropoda</taxon>
        <taxon>Chelicerata</taxon>
        <taxon>Arachnida</taxon>
        <taxon>Acari</taxon>
        <taxon>Parasitiformes</taxon>
        <taxon>Ixodida</taxon>
        <taxon>Ixodoidea</taxon>
        <taxon>Ixodidae</taxon>
        <taxon>Amblyomminae</taxon>
        <taxon>Amblyomma</taxon>
    </lineage>
</organism>
<feature type="compositionally biased region" description="Low complexity" evidence="1">
    <location>
        <begin position="2712"/>
        <end position="2735"/>
    </location>
</feature>
<sequence>MAYAEEGALDGGAIILIPQEDGQPVLLGEALMGGGSQLVLGQLQPLHIDGAPHQVATAPLVFAPVTTAEAALMAHAAPATTVMAQEQVQTLQQSPQPPQQHEQQLQQQMGSPSSPAPRPDTEGGSNLVMQRTATQTLKVRWLDELLANKIIRCPVRDCPMACAAITAMEKHYAQCPGVNGSGMDQCPYCEAQFLTHSSALHVHIVEEHPTRRSLMHSHIAEGRGRKTGPAGPRRKAQPASNQGGVGGPPPAKRYASRRSAASAATVTTATTAATSQATTTAMATATSGSSAGGGGTQWDWEQRRRTYSRSYGEPMGPTSELFRRGGQEEEDPLQLPRSVINRSEITMSNEELALDNFQLQEAVGAASGESGELDAEPEVGATPDTIRLQPLPPPRSSNKGWSPRRPLPRNRYRGDNVRTMQVIVKSAPGSEGAGALLRNPRVLQTLGDLAMNVATTGSSGGTVTLATSTTPTSPGPDDPMPEEPPSDQAVVAVHSATATDGRYLQVERALKPPSLKPAEVDRFFGRRKDSSCQTDDLPAPPQPPLPVRPELPVGTIAPPAILKRTRLLSPAVTKGPGKPLAVSIVCSSRASSSDEDDDSSPPSALRQTESVKEVPTMQQAVVTRPSPQPPVPQQPLSAQPMPQEPTMQQPALPQQQITPHQMVMVPDTQQKSPAEVEHPSTVETAASQSVVQQQIPVTQQPVTELPSKVQQSVAVAATAVPMLEQAAVVSSSQDSSPMQQVMVTTVPTSEGSQPAVAVPIQRLLEQSLLGLQPGQQLVLQQLPLQLAQQPGMAQQLVVPISQAMLLPTSTVQQAVGQSGSLQQQTAQVLTIQKTALPGVQQQQSMGASVPMTVQMSADQILAATSGQASAQAIQIAALQHPVMVQAVQSQQGVTEQLLVPLQVTEGQPLPVQQPLTGQVLLQALPSQQIQKPVVEQIVASQPAFNQSLPQPPLHVAQQPVAQQPVAQQPVAQQPEVQHLEAQHLEALQPEAQQPEALQPETQQPEALQPEALQPEALQPEAQHLEAQHLEAQHLKAQHLEAQQPEAQLPVVQQPETQQPVAAQAMVQQSSDQVLQVPESTVRPQTLQQLPSQSNIHVVGAQKATDQKMEIELPVLSVEKGPQVIGTREVMITQVQGQELMAHLEAQNDNTLATATHIPTQESLQENYTSLSEKHLLEQNAENRQFEVEGIAVQETKMQHPLPEKPANQELASCSVAEVVQTQSQQQELLPQSATQETKMTPPVPAVRGTLPENSVQPSQKLLEQQAELCQVEAETTAVPETERHETPKQPTSQKLLEQQAELCQVEAETTAVPETERHETPKQPTEEGRAEYSAEVALPQSQEQESLAKFHLAEVAEDDAKVPLAAPLLTLAQVPVLQSGLVTTPAGTLSASSPKGVPEQELREQIVPSTTGRTKDTSQQPVLGAHSKCDSHTIVSATNSKSGSGLVGNVPEVVPQHFAQQEAMEQDQCEKGSDIQEREEHNVQEIGQATGQESTADKVGMPLASTPKELTPPTFAQQGVKDQDLLRQNVGLEGGRQSCLQREVLPHQEVDPEGSGSVVDVDMPQVDVTVDQQDQVPEGFECEGDERREIQELQLHNVPQQEVPDQALGPQQEVPEQALGPQEQALGPQQEVPEQALGQGSGVQQPEEPTQPVEGMDFCHSDSQSHDVEDQSVVQFEGTCATYQKHMREEDSSTDQVVPQLDIAQDSVSIDTSETRDCMMRRTVEDVSASSESSGGSSECTLQQGGGARDVETRGQAEAVPLYRAQQDRGSEVIGLQPAGPLPNRGDLTSGKEHLVSEVGVVQLNNEALEETTNEPANATAPVIMQSSNEEITQQQLLPEGPVQQGVAKPGLLYGGPFGEGESASSEDNGSKQLSPAIDAQCPTAGNLGGTLPSSPTFSGAGVPVQEAEVPEPPCHEQGVEVAEAPQPSSFHHEAVEPDCKRPSLTEEQPVLTVVEESCLPDSPALDNGSDSATVKAYPCGIRSEELPVEPPILPGGAQILQQSIEDGNTFIVSSQQHPMHVLVPSLDAAVAPPVGVAPSDSACGGHAVCSSEGTYQPFGERTSKTLPIELGTLPGAPATELSTQKNEESEGAVNRPLGTAPCLLLSMPEGVPCHDKEKTVGLPSLLMHKEMDAHLQSTKVGQELQVVSLSEGAEHNGSSEEAGPCIAIPLRGPVTHGECRQSPEQAGREPSPASLQGSLEVKKPPDWCLQAAPGDAVPRKDEPSLSNEPVSPLAAEALKRIALDSCCTETLGDRENGQEEAMDVDDTPHGISKPAEVPLVVPPCVRDDGDIFMDDADSASSCEALHIVESVPEEDARSTGAALTDESQELADSEDHNAAGHFLVVSGGRRVAASTCAQIPVQLVVSDGAQQLKRLACNVTCRTVRQSQKSSSACPCDRPTVQFTVELKLGSKSPTMHPFTKRVVARPTARRQRPRRFQLRFRPSSLPQQRISPAISPHAPLPIAGGENLLEQISTIVLNSDGCKGTESQGPSDNLEKPGEDTTTVGGSTSQQPTGTDRRSCVPQEVQQLKDVAAQADSSGNVMTSSSGSGRVVGSENSSRAGLKSPKKEFCSDQDQEDSSQEQQPPQGRRGMLKGKPTKRKRESSPAGGASADPAEDPESSKSLPKRGTSRRRHVSGSDSLWDGASGDGPTQGPVQQREQGLHSGDAGQQKKQRRSRKSMPSEAAKGKEDSSMDHGSKQSSSGDPTSNSTDAVEGVGEVGAGDSSSSKEASSQRRSGRQRHSETNESSFTCSVCGKSYAIRKEASDHILHKHYNMARLNDERPLSEQEVRTALRQAAESLDQLTCWDCGVSFEAYMSFYLHRGRCSSSAMDGTSAEDKVIRAPLL</sequence>
<dbReference type="SMART" id="SM00355">
    <property type="entry name" value="ZnF_C2H2"/>
    <property type="match status" value="3"/>
</dbReference>
<feature type="region of interest" description="Disordered" evidence="1">
    <location>
        <begin position="1308"/>
        <end position="1331"/>
    </location>
</feature>
<gene>
    <name evidence="3" type="ORF">V5799_014700</name>
</gene>
<dbReference type="EMBL" id="JARKHS020023397">
    <property type="protein sequence ID" value="KAK8768835.1"/>
    <property type="molecule type" value="Genomic_DNA"/>
</dbReference>
<feature type="region of interest" description="Disordered" evidence="1">
    <location>
        <begin position="2482"/>
        <end position="2747"/>
    </location>
</feature>
<dbReference type="InterPro" id="IPR013087">
    <property type="entry name" value="Znf_C2H2_type"/>
</dbReference>
<feature type="compositionally biased region" description="Low complexity" evidence="1">
    <location>
        <begin position="1224"/>
        <end position="1233"/>
    </location>
</feature>
<feature type="compositionally biased region" description="Polar residues" evidence="1">
    <location>
        <begin position="2699"/>
        <end position="2711"/>
    </location>
</feature>
<feature type="region of interest" description="Disordered" evidence="1">
    <location>
        <begin position="1725"/>
        <end position="1751"/>
    </location>
</feature>
<protein>
    <recommendedName>
        <fullName evidence="2">C2H2-type domain-containing protein</fullName>
    </recommendedName>
</protein>
<feature type="compositionally biased region" description="Basic residues" evidence="1">
    <location>
        <begin position="2592"/>
        <end position="2603"/>
    </location>
</feature>